<evidence type="ECO:0000259" key="1">
    <source>
        <dbReference type="PROSITE" id="PS51186"/>
    </source>
</evidence>
<keyword evidence="2" id="KW-0808">Transferase</keyword>
<dbReference type="InterPro" id="IPR000182">
    <property type="entry name" value="GNAT_dom"/>
</dbReference>
<dbReference type="PANTHER" id="PTHR47237">
    <property type="entry name" value="SLL0310 PROTEIN"/>
    <property type="match status" value="1"/>
</dbReference>
<dbReference type="AlphaFoldDB" id="A0A4R4TK86"/>
<proteinExistence type="predicted"/>
<dbReference type="Proteomes" id="UP000295345">
    <property type="component" value="Unassembled WGS sequence"/>
</dbReference>
<keyword evidence="3" id="KW-1185">Reference proteome</keyword>
<dbReference type="PROSITE" id="PS51186">
    <property type="entry name" value="GNAT"/>
    <property type="match status" value="1"/>
</dbReference>
<dbReference type="CDD" id="cd04301">
    <property type="entry name" value="NAT_SF"/>
    <property type="match status" value="1"/>
</dbReference>
<organism evidence="2 3">
    <name type="scientific">Streptomyces hainanensis</name>
    <dbReference type="NCBI Taxonomy" id="402648"/>
    <lineage>
        <taxon>Bacteria</taxon>
        <taxon>Bacillati</taxon>
        <taxon>Actinomycetota</taxon>
        <taxon>Actinomycetes</taxon>
        <taxon>Kitasatosporales</taxon>
        <taxon>Streptomycetaceae</taxon>
        <taxon>Streptomyces</taxon>
    </lineage>
</organism>
<dbReference type="Gene3D" id="3.40.630.30">
    <property type="match status" value="1"/>
</dbReference>
<dbReference type="Gene3D" id="3.40.630.90">
    <property type="match status" value="1"/>
</dbReference>
<dbReference type="GO" id="GO:0016747">
    <property type="term" value="F:acyltransferase activity, transferring groups other than amino-acyl groups"/>
    <property type="evidence" value="ECO:0007669"/>
    <property type="project" value="InterPro"/>
</dbReference>
<sequence>MTPLSATDLPVHRLGLADLTACLDLADSRDWTREEHKWRLLLTAGQGYGIDAPAGDGVGGLIATVVVTSYGDDHRCLSMVLVAERYARRGIARHLMRHVLAECGPATAFLSATDQGRPLYEQLGFKAVGGLTTIRGTFTGAVPPPAGAASAVRPATAADLPAVLAYDRPVFGADRTGLLTRLPAFADRFLVAEEAGTGRLAGFAAAWPNPSSIVIGPVVADDTATAQALIARLGAEAPRAVRYDVDARHRELGAWLRANGLGDGHDTTLMVRGAPDIPGDITRRFAPYSVALG</sequence>
<dbReference type="Pfam" id="PF18014">
    <property type="entry name" value="Acetyltransf_18"/>
    <property type="match status" value="1"/>
</dbReference>
<reference evidence="2 3" key="1">
    <citation type="submission" date="2019-03" db="EMBL/GenBank/DDBJ databases">
        <title>Draft genome sequences of novel Actinobacteria.</title>
        <authorList>
            <person name="Sahin N."/>
            <person name="Ay H."/>
            <person name="Saygin H."/>
        </authorList>
    </citation>
    <scope>NUCLEOTIDE SEQUENCE [LARGE SCALE GENOMIC DNA]</scope>
    <source>
        <strain evidence="2 3">DSM 41900</strain>
    </source>
</reference>
<comment type="caution">
    <text evidence="2">The sequence shown here is derived from an EMBL/GenBank/DDBJ whole genome shotgun (WGS) entry which is preliminary data.</text>
</comment>
<dbReference type="OrthoDB" id="510731at2"/>
<dbReference type="InterPro" id="IPR052729">
    <property type="entry name" value="Acyl/Acetyltrans_Enzymes"/>
</dbReference>
<protein>
    <submittedName>
        <fullName evidence="2">GNAT family N-acetyltransferase</fullName>
    </submittedName>
</protein>
<name>A0A4R4TK86_9ACTN</name>
<feature type="domain" description="N-acetyltransferase" evidence="1">
    <location>
        <begin position="9"/>
        <end position="145"/>
    </location>
</feature>
<dbReference type="InterPro" id="IPR041496">
    <property type="entry name" value="YitH/HolE_GNAT"/>
</dbReference>
<dbReference type="RefSeq" id="WP_132817657.1">
    <property type="nucleotide sequence ID" value="NZ_SMKI01000082.1"/>
</dbReference>
<dbReference type="InterPro" id="IPR016181">
    <property type="entry name" value="Acyl_CoA_acyltransferase"/>
</dbReference>
<evidence type="ECO:0000313" key="3">
    <source>
        <dbReference type="Proteomes" id="UP000295345"/>
    </source>
</evidence>
<dbReference type="EMBL" id="SMKI01000082">
    <property type="protein sequence ID" value="TDC76204.1"/>
    <property type="molecule type" value="Genomic_DNA"/>
</dbReference>
<gene>
    <name evidence="2" type="ORF">E1283_10370</name>
</gene>
<accession>A0A4R4TK86</accession>
<dbReference type="SUPFAM" id="SSF55729">
    <property type="entry name" value="Acyl-CoA N-acyltransferases (Nat)"/>
    <property type="match status" value="1"/>
</dbReference>
<dbReference type="Pfam" id="PF13673">
    <property type="entry name" value="Acetyltransf_10"/>
    <property type="match status" value="1"/>
</dbReference>
<dbReference type="PANTHER" id="PTHR47237:SF2">
    <property type="entry name" value="BLL4206 PROTEIN"/>
    <property type="match status" value="1"/>
</dbReference>
<evidence type="ECO:0000313" key="2">
    <source>
        <dbReference type="EMBL" id="TDC76204.1"/>
    </source>
</evidence>